<accession>A0A9Q4C0M4</accession>
<dbReference type="GO" id="GO:0005840">
    <property type="term" value="C:ribosome"/>
    <property type="evidence" value="ECO:0007669"/>
    <property type="project" value="UniProtKB-KW"/>
</dbReference>
<keyword evidence="9" id="KW-1185">Reference proteome</keyword>
<dbReference type="CDD" id="cd11382">
    <property type="entry name" value="Ribosomal_S8e"/>
    <property type="match status" value="1"/>
</dbReference>
<evidence type="ECO:0000313" key="9">
    <source>
        <dbReference type="Proteomes" id="UP001149411"/>
    </source>
</evidence>
<proteinExistence type="inferred from homology"/>
<dbReference type="InterPro" id="IPR022309">
    <property type="entry name" value="Ribosomal_Se8/biogenesis_NSA2"/>
</dbReference>
<dbReference type="EMBL" id="RKLV01000001">
    <property type="protein sequence ID" value="MCX2817782.1"/>
    <property type="molecule type" value="Genomic_DNA"/>
</dbReference>
<evidence type="ECO:0000313" key="8">
    <source>
        <dbReference type="EMBL" id="MCX2817782.1"/>
    </source>
</evidence>
<dbReference type="Proteomes" id="UP001149411">
    <property type="component" value="Unassembled WGS sequence"/>
</dbReference>
<dbReference type="Gene3D" id="2.40.10.310">
    <property type="match status" value="1"/>
</dbReference>
<dbReference type="InterPro" id="IPR020919">
    <property type="entry name" value="Ribosomal_protein_eS8_arc"/>
</dbReference>
<evidence type="ECO:0000256" key="1">
    <source>
        <dbReference type="ARBA" id="ARBA00005257"/>
    </source>
</evidence>
<gene>
    <name evidence="6" type="primary">rps8e</name>
    <name evidence="8" type="ORF">EGH25_00180</name>
</gene>
<evidence type="ECO:0000256" key="2">
    <source>
        <dbReference type="ARBA" id="ARBA00011458"/>
    </source>
</evidence>
<feature type="compositionally biased region" description="Basic residues" evidence="7">
    <location>
        <begin position="7"/>
        <end position="25"/>
    </location>
</feature>
<name>A0A9Q4C0M4_9EURY</name>
<dbReference type="RefSeq" id="WP_266085257.1">
    <property type="nucleotide sequence ID" value="NZ_RKLV01000001.1"/>
</dbReference>
<dbReference type="Pfam" id="PF01201">
    <property type="entry name" value="Ribosomal_S8e"/>
    <property type="match status" value="1"/>
</dbReference>
<comment type="similarity">
    <text evidence="1 6">Belongs to the eukaryotic ribosomal protein eS8 family.</text>
</comment>
<dbReference type="InterPro" id="IPR018283">
    <property type="entry name" value="Ribosomal_eS8_CS"/>
</dbReference>
<dbReference type="InterPro" id="IPR001047">
    <property type="entry name" value="Ribosomal_eS8"/>
</dbReference>
<organism evidence="8 9">
    <name type="scientific">Halorutilus salinus</name>
    <dbReference type="NCBI Taxonomy" id="2487751"/>
    <lineage>
        <taxon>Archaea</taxon>
        <taxon>Methanobacteriati</taxon>
        <taxon>Methanobacteriota</taxon>
        <taxon>Stenosarchaea group</taxon>
        <taxon>Halobacteria</taxon>
        <taxon>Halorutilales</taxon>
        <taxon>Halorutilaceae</taxon>
        <taxon>Halorutilus</taxon>
    </lineage>
</organism>
<feature type="region of interest" description="Disordered" evidence="7">
    <location>
        <begin position="1"/>
        <end position="35"/>
    </location>
</feature>
<reference evidence="8" key="1">
    <citation type="submission" date="2022-09" db="EMBL/GenBank/DDBJ databases">
        <title>Haloadaptaus new haloarchaeum isolated from saline soil.</title>
        <authorList>
            <person name="Duran-Viseras A."/>
            <person name="Sanchez-Porro C."/>
            <person name="Ventosa A."/>
        </authorList>
    </citation>
    <scope>NUCLEOTIDE SEQUENCE</scope>
    <source>
        <strain evidence="8">F3-133</strain>
    </source>
</reference>
<keyword evidence="3 6" id="KW-0689">Ribosomal protein</keyword>
<comment type="caution">
    <text evidence="8">The sequence shown here is derived from an EMBL/GenBank/DDBJ whole genome shotgun (WGS) entry which is preliminary data.</text>
</comment>
<dbReference type="HAMAP" id="MF_00029">
    <property type="entry name" value="Ribosomal_eS8"/>
    <property type="match status" value="1"/>
</dbReference>
<dbReference type="PANTHER" id="PTHR10394">
    <property type="entry name" value="40S RIBOSOMAL PROTEIN S8"/>
    <property type="match status" value="1"/>
</dbReference>
<protein>
    <recommendedName>
        <fullName evidence="5 6">Small ribosomal subunit protein eS8</fullName>
    </recommendedName>
</protein>
<dbReference type="GO" id="GO:1990904">
    <property type="term" value="C:ribonucleoprotein complex"/>
    <property type="evidence" value="ECO:0007669"/>
    <property type="project" value="UniProtKB-KW"/>
</dbReference>
<dbReference type="NCBIfam" id="TIGR00307">
    <property type="entry name" value="eS8"/>
    <property type="match status" value="1"/>
</dbReference>
<comment type="subunit">
    <text evidence="2 6">Part of the 30S ribosomal subunit.</text>
</comment>
<evidence type="ECO:0000256" key="6">
    <source>
        <dbReference type="HAMAP-Rule" id="MF_00029"/>
    </source>
</evidence>
<dbReference type="GO" id="GO:0003735">
    <property type="term" value="F:structural constituent of ribosome"/>
    <property type="evidence" value="ECO:0007669"/>
    <property type="project" value="InterPro"/>
</dbReference>
<sequence length="124" mass="13835">MRWQGRSTRKKTGGRRKRGRKKRKHELGDEPTETQIGEEKFKTVVVRGGERKTHVLQTDKVNYIDGGETDRVEIQNVAENGANPNYARRDIITKGAIIETPEGRARVVSRPGQDGVVNAVAVDG</sequence>
<dbReference type="AlphaFoldDB" id="A0A9Q4C0M4"/>
<evidence type="ECO:0000256" key="7">
    <source>
        <dbReference type="SAM" id="MobiDB-lite"/>
    </source>
</evidence>
<evidence type="ECO:0000256" key="3">
    <source>
        <dbReference type="ARBA" id="ARBA00022980"/>
    </source>
</evidence>
<keyword evidence="4 6" id="KW-0687">Ribonucleoprotein</keyword>
<evidence type="ECO:0000256" key="5">
    <source>
        <dbReference type="ARBA" id="ARBA00035277"/>
    </source>
</evidence>
<dbReference type="PROSITE" id="PS01193">
    <property type="entry name" value="RIBOSOMAL_S8E"/>
    <property type="match status" value="1"/>
</dbReference>
<evidence type="ECO:0000256" key="4">
    <source>
        <dbReference type="ARBA" id="ARBA00023274"/>
    </source>
</evidence>
<dbReference type="GO" id="GO:0006412">
    <property type="term" value="P:translation"/>
    <property type="evidence" value="ECO:0007669"/>
    <property type="project" value="UniProtKB-UniRule"/>
</dbReference>